<evidence type="ECO:0000259" key="3">
    <source>
        <dbReference type="Pfam" id="PF00884"/>
    </source>
</evidence>
<reference evidence="4" key="1">
    <citation type="submission" date="2018-05" db="EMBL/GenBank/DDBJ databases">
        <authorList>
            <person name="Lanie J.A."/>
            <person name="Ng W.-L."/>
            <person name="Kazmierczak K.M."/>
            <person name="Andrzejewski T.M."/>
            <person name="Davidsen T.M."/>
            <person name="Wayne K.J."/>
            <person name="Tettelin H."/>
            <person name="Glass J.I."/>
            <person name="Rusch D."/>
            <person name="Podicherti R."/>
            <person name="Tsui H.-C.T."/>
            <person name="Winkler M.E."/>
        </authorList>
    </citation>
    <scope>NUCLEOTIDE SEQUENCE</scope>
</reference>
<evidence type="ECO:0000256" key="1">
    <source>
        <dbReference type="ARBA" id="ARBA00008779"/>
    </source>
</evidence>
<evidence type="ECO:0000256" key="2">
    <source>
        <dbReference type="ARBA" id="ARBA00022801"/>
    </source>
</evidence>
<dbReference type="Gene3D" id="3.40.720.10">
    <property type="entry name" value="Alkaline Phosphatase, subunit A"/>
    <property type="match status" value="1"/>
</dbReference>
<dbReference type="SUPFAM" id="SSF53649">
    <property type="entry name" value="Alkaline phosphatase-like"/>
    <property type="match status" value="1"/>
</dbReference>
<dbReference type="AlphaFoldDB" id="A0A383AX35"/>
<dbReference type="InterPro" id="IPR017850">
    <property type="entry name" value="Alkaline_phosphatase_core_sf"/>
</dbReference>
<comment type="similarity">
    <text evidence="1">Belongs to the sulfatase family.</text>
</comment>
<gene>
    <name evidence="4" type="ORF">METZ01_LOCUS465015</name>
</gene>
<dbReference type="InterPro" id="IPR000917">
    <property type="entry name" value="Sulfatase_N"/>
</dbReference>
<feature type="non-terminal residue" evidence="4">
    <location>
        <position position="1"/>
    </location>
</feature>
<dbReference type="GO" id="GO:0004065">
    <property type="term" value="F:arylsulfatase activity"/>
    <property type="evidence" value="ECO:0007669"/>
    <property type="project" value="TreeGrafter"/>
</dbReference>
<dbReference type="PANTHER" id="PTHR42693:SF53">
    <property type="entry name" value="ENDO-4-O-SULFATASE"/>
    <property type="match status" value="1"/>
</dbReference>
<sequence>TIIPMYLQGNAQYETIALGKWNLGGKGSPGEPFKKGFRHWLGFVDQTHANNHYPTFVWRYEPGVKGINSWNGDVQIHANSRGQRNSYSTDLLTKAALNAIRIYKPQWYKDFRPFFMYLAYTAPHANNQLAQKAGNGMEVPTDFPYSGEKWPRPERNKAAMITRIDTAVGQIMAKLREYKMDEDTLIFFTSDNGPHQEGGNNPAFFRSAGPLRGIKGHLNEGGIRVPMIARWTGKIKPNTVSEELLAHWD</sequence>
<feature type="domain" description="Sulfatase N-terminal" evidence="3">
    <location>
        <begin position="10"/>
        <end position="247"/>
    </location>
</feature>
<dbReference type="EMBL" id="UINC01195549">
    <property type="protein sequence ID" value="SVE12161.1"/>
    <property type="molecule type" value="Genomic_DNA"/>
</dbReference>
<organism evidence="4">
    <name type="scientific">marine metagenome</name>
    <dbReference type="NCBI Taxonomy" id="408172"/>
    <lineage>
        <taxon>unclassified sequences</taxon>
        <taxon>metagenomes</taxon>
        <taxon>ecological metagenomes</taxon>
    </lineage>
</organism>
<keyword evidence="2" id="KW-0378">Hydrolase</keyword>
<dbReference type="InterPro" id="IPR050738">
    <property type="entry name" value="Sulfatase"/>
</dbReference>
<feature type="non-terminal residue" evidence="4">
    <location>
        <position position="249"/>
    </location>
</feature>
<dbReference type="Pfam" id="PF00884">
    <property type="entry name" value="Sulfatase"/>
    <property type="match status" value="1"/>
</dbReference>
<name>A0A383AX35_9ZZZZ</name>
<accession>A0A383AX35</accession>
<protein>
    <recommendedName>
        <fullName evidence="3">Sulfatase N-terminal domain-containing protein</fullName>
    </recommendedName>
</protein>
<evidence type="ECO:0000313" key="4">
    <source>
        <dbReference type="EMBL" id="SVE12161.1"/>
    </source>
</evidence>
<proteinExistence type="inferred from homology"/>
<dbReference type="PANTHER" id="PTHR42693">
    <property type="entry name" value="ARYLSULFATASE FAMILY MEMBER"/>
    <property type="match status" value="1"/>
</dbReference>